<dbReference type="Pfam" id="PF13538">
    <property type="entry name" value="UvrD_C_2"/>
    <property type="match status" value="1"/>
</dbReference>
<dbReference type="InterPro" id="IPR027417">
    <property type="entry name" value="P-loop_NTPase"/>
</dbReference>
<dbReference type="Pfam" id="PF13604">
    <property type="entry name" value="AAA_30"/>
    <property type="match status" value="1"/>
</dbReference>
<dbReference type="Proteomes" id="UP000286501">
    <property type="component" value="Unassembled WGS sequence"/>
</dbReference>
<protein>
    <submittedName>
        <fullName evidence="3">ATP-dependent endonuclease</fullName>
    </submittedName>
</protein>
<dbReference type="Gene3D" id="3.40.50.300">
    <property type="entry name" value="P-loop containing nucleotide triphosphate hydrolases"/>
    <property type="match status" value="2"/>
</dbReference>
<dbReference type="EMBL" id="QSSA01000014">
    <property type="protein sequence ID" value="RGL60044.1"/>
    <property type="molecule type" value="Genomic_DNA"/>
</dbReference>
<dbReference type="AlphaFoldDB" id="A0A3E4SJR6"/>
<dbReference type="CDD" id="cd18809">
    <property type="entry name" value="SF1_C_RecD"/>
    <property type="match status" value="1"/>
</dbReference>
<dbReference type="Proteomes" id="UP000261187">
    <property type="component" value="Unassembled WGS sequence"/>
</dbReference>
<keyword evidence="3" id="KW-0540">Nuclease</keyword>
<evidence type="ECO:0000313" key="3">
    <source>
        <dbReference type="EMBL" id="RHG64032.1"/>
    </source>
</evidence>
<sequence>MNIEELKYQILQQFGFPPTPEQAQALDVFVQFMTDSNPHAVMILRGSAGTGKTSLSGAIVRTLRAVRQKVMLLAPTGRAAKVFSLNSGMPAYTIHRRIYREKAFAGVDGQFNLNDNLYTDTLFMVDEASMIANLGLGGTTFGSGCLLDDLIHFVYQGRNDRLLLIGDKAQLPPVGEEESPALSAAMLQGYGLSVYECDLNEVVRQSQQSGILFNATRIRQMITHDDITQLPKIRFSGFSDIREMPGAELIEALGDSYHHVGLDDTIVVTRSNKRANIFNQGIRNMVLDREEELESGDMLMIVKNNYYWMEEERKKIKERELSEERRVKSEETAFGGRIESQFNSLTNHKVPSSKFKVQSKEVQSNELPAFLANGDRAKVMKVSRRIDLYGFHFATLLLKFPDYDNYELEATVLLDTLTSEAPALTHDQQEQLFHKIEEDYQDIPLKADRMKAIRQDPYFNALQVKFAYAVTCHKAQGGQWSHVYVDQGYMTDDMLTPDYIHWLYTAFTRATEMLYLVNWPNTQIEGE</sequence>
<dbReference type="InterPro" id="IPR027785">
    <property type="entry name" value="UvrD-like_helicase_C"/>
</dbReference>
<evidence type="ECO:0000313" key="5">
    <source>
        <dbReference type="Proteomes" id="UP000286501"/>
    </source>
</evidence>
<evidence type="ECO:0000259" key="1">
    <source>
        <dbReference type="Pfam" id="PF13538"/>
    </source>
</evidence>
<keyword evidence="3" id="KW-0378">Hydrolase</keyword>
<name>A0A3E4SJR6_9BACT</name>
<comment type="caution">
    <text evidence="3">The sequence shown here is derived from an EMBL/GenBank/DDBJ whole genome shotgun (WGS) entry which is preliminary data.</text>
</comment>
<dbReference type="GO" id="GO:0004519">
    <property type="term" value="F:endonuclease activity"/>
    <property type="evidence" value="ECO:0007669"/>
    <property type="project" value="UniProtKB-KW"/>
</dbReference>
<accession>A0A3E4SJR6</accession>
<feature type="domain" description="UvrD-like helicase C-terminal" evidence="1">
    <location>
        <begin position="466"/>
        <end position="517"/>
    </location>
</feature>
<dbReference type="RefSeq" id="WP_117693796.1">
    <property type="nucleotide sequence ID" value="NZ_QRIE01000057.1"/>
</dbReference>
<dbReference type="CDD" id="cd17933">
    <property type="entry name" value="DEXSc_RecD-like"/>
    <property type="match status" value="1"/>
</dbReference>
<evidence type="ECO:0000313" key="2">
    <source>
        <dbReference type="EMBL" id="RGL60044.1"/>
    </source>
</evidence>
<organism evidence="3 5">
    <name type="scientific">Segatella copri</name>
    <dbReference type="NCBI Taxonomy" id="165179"/>
    <lineage>
        <taxon>Bacteria</taxon>
        <taxon>Pseudomonadati</taxon>
        <taxon>Bacteroidota</taxon>
        <taxon>Bacteroidia</taxon>
        <taxon>Bacteroidales</taxon>
        <taxon>Prevotellaceae</taxon>
        <taxon>Segatella</taxon>
    </lineage>
</organism>
<proteinExistence type="predicted"/>
<gene>
    <name evidence="3" type="ORF">DW250_11635</name>
    <name evidence="2" type="ORF">DXC61_07615</name>
</gene>
<evidence type="ECO:0000313" key="4">
    <source>
        <dbReference type="Proteomes" id="UP000261187"/>
    </source>
</evidence>
<reference evidence="4 5" key="1">
    <citation type="submission" date="2018-08" db="EMBL/GenBank/DDBJ databases">
        <title>A genome reference for cultivated species of the human gut microbiota.</title>
        <authorList>
            <person name="Zou Y."/>
            <person name="Xue W."/>
            <person name="Luo G."/>
        </authorList>
    </citation>
    <scope>NUCLEOTIDE SEQUENCE [LARGE SCALE GENOMIC DNA]</scope>
    <source>
        <strain evidence="3 5">AM22-1</strain>
        <strain evidence="2 4">TF06-40</strain>
    </source>
</reference>
<dbReference type="EMBL" id="QRIN01000053">
    <property type="protein sequence ID" value="RHG64032.1"/>
    <property type="molecule type" value="Genomic_DNA"/>
</dbReference>
<dbReference type="SUPFAM" id="SSF52540">
    <property type="entry name" value="P-loop containing nucleoside triphosphate hydrolases"/>
    <property type="match status" value="1"/>
</dbReference>
<keyword evidence="3" id="KW-0255">Endonuclease</keyword>